<evidence type="ECO:0000313" key="7">
    <source>
        <dbReference type="Proteomes" id="UP001596321"/>
    </source>
</evidence>
<proteinExistence type="inferred from homology"/>
<evidence type="ECO:0000259" key="5">
    <source>
        <dbReference type="PROSITE" id="PS50931"/>
    </source>
</evidence>
<dbReference type="EMBL" id="JBHSUW010000001">
    <property type="protein sequence ID" value="MFC6506459.1"/>
    <property type="molecule type" value="Genomic_DNA"/>
</dbReference>
<evidence type="ECO:0000256" key="1">
    <source>
        <dbReference type="ARBA" id="ARBA00009437"/>
    </source>
</evidence>
<keyword evidence="2" id="KW-0805">Transcription regulation</keyword>
<dbReference type="InterPro" id="IPR036390">
    <property type="entry name" value="WH_DNA-bd_sf"/>
</dbReference>
<comment type="similarity">
    <text evidence="1">Belongs to the LysR transcriptional regulatory family.</text>
</comment>
<dbReference type="PANTHER" id="PTHR30346">
    <property type="entry name" value="TRANSCRIPTIONAL DUAL REGULATOR HCAR-RELATED"/>
    <property type="match status" value="1"/>
</dbReference>
<dbReference type="Pfam" id="PF03466">
    <property type="entry name" value="LysR_substrate"/>
    <property type="match status" value="1"/>
</dbReference>
<dbReference type="Gene3D" id="1.10.10.10">
    <property type="entry name" value="Winged helix-like DNA-binding domain superfamily/Winged helix DNA-binding domain"/>
    <property type="match status" value="1"/>
</dbReference>
<keyword evidence="7" id="KW-1185">Reference proteome</keyword>
<dbReference type="SUPFAM" id="SSF53850">
    <property type="entry name" value="Periplasmic binding protein-like II"/>
    <property type="match status" value="1"/>
</dbReference>
<dbReference type="SUPFAM" id="SSF46785">
    <property type="entry name" value="Winged helix' DNA-binding domain"/>
    <property type="match status" value="1"/>
</dbReference>
<dbReference type="RefSeq" id="WP_030974072.1">
    <property type="nucleotide sequence ID" value="NZ_BMUJ01000006.1"/>
</dbReference>
<dbReference type="InterPro" id="IPR000847">
    <property type="entry name" value="LysR_HTH_N"/>
</dbReference>
<comment type="caution">
    <text evidence="6">The sequence shown here is derived from an EMBL/GenBank/DDBJ whole genome shotgun (WGS) entry which is preliminary data.</text>
</comment>
<accession>A0ABW1YA10</accession>
<evidence type="ECO:0000256" key="2">
    <source>
        <dbReference type="ARBA" id="ARBA00023015"/>
    </source>
</evidence>
<evidence type="ECO:0000256" key="3">
    <source>
        <dbReference type="ARBA" id="ARBA00023125"/>
    </source>
</evidence>
<dbReference type="PROSITE" id="PS50931">
    <property type="entry name" value="HTH_LYSR"/>
    <property type="match status" value="1"/>
</dbReference>
<sequence length="287" mass="30681">MDELEVRELRYFVAVAEELHFGRAASRLRIAQPALSKAIQRVEGRLGVRLFIRTSRSVKLTAAGAVLLEQGRHALNAMAVAVQSTRRAAESGPLRLVLKPGGDAGLLSGLLAEYANTPDARQVDIMFHAGPQRADLVRDGRADAALLYAPFDDLTGLTTRTLHVEDRVAVLPEGHRLAGLTSIGYADLEGETFPRWRGVSDERADGPELNDVAELIPMVRIGRVVAVLPRSLVTPTPPGTACVPVADAGPSSIVIGCNEHDHRDSLAALMEAAATANGRAQSVSRRA</sequence>
<evidence type="ECO:0000256" key="4">
    <source>
        <dbReference type="ARBA" id="ARBA00023163"/>
    </source>
</evidence>
<gene>
    <name evidence="6" type="ORF">ACFQFF_34660</name>
</gene>
<dbReference type="Pfam" id="PF00126">
    <property type="entry name" value="HTH_1"/>
    <property type="match status" value="1"/>
</dbReference>
<protein>
    <submittedName>
        <fullName evidence="6">LysR family transcriptional regulator</fullName>
    </submittedName>
</protein>
<dbReference type="Proteomes" id="UP001596321">
    <property type="component" value="Unassembled WGS sequence"/>
</dbReference>
<dbReference type="PRINTS" id="PR00039">
    <property type="entry name" value="HTHLYSR"/>
</dbReference>
<organism evidence="6 7">
    <name type="scientific">Streptomyces plicatus</name>
    <dbReference type="NCBI Taxonomy" id="1922"/>
    <lineage>
        <taxon>Bacteria</taxon>
        <taxon>Bacillati</taxon>
        <taxon>Actinomycetota</taxon>
        <taxon>Actinomycetes</taxon>
        <taxon>Kitasatosporales</taxon>
        <taxon>Streptomycetaceae</taxon>
        <taxon>Streptomyces</taxon>
        <taxon>Streptomyces rochei group</taxon>
    </lineage>
</organism>
<name>A0ABW1YA10_STRPL</name>
<dbReference type="InterPro" id="IPR005119">
    <property type="entry name" value="LysR_subst-bd"/>
</dbReference>
<reference evidence="7" key="1">
    <citation type="journal article" date="2019" name="Int. J. Syst. Evol. Microbiol.">
        <title>The Global Catalogue of Microorganisms (GCM) 10K type strain sequencing project: providing services to taxonomists for standard genome sequencing and annotation.</title>
        <authorList>
            <consortium name="The Broad Institute Genomics Platform"/>
            <consortium name="The Broad Institute Genome Sequencing Center for Infectious Disease"/>
            <person name="Wu L."/>
            <person name="Ma J."/>
        </authorList>
    </citation>
    <scope>NUCLEOTIDE SEQUENCE [LARGE SCALE GENOMIC DNA]</scope>
    <source>
        <strain evidence="7">JCM 4504</strain>
    </source>
</reference>
<keyword evidence="4" id="KW-0804">Transcription</keyword>
<evidence type="ECO:0000313" key="6">
    <source>
        <dbReference type="EMBL" id="MFC6506459.1"/>
    </source>
</evidence>
<keyword evidence="3" id="KW-0238">DNA-binding</keyword>
<feature type="domain" description="HTH lysR-type" evidence="5">
    <location>
        <begin position="4"/>
        <end position="61"/>
    </location>
</feature>
<dbReference type="Gene3D" id="3.40.190.10">
    <property type="entry name" value="Periplasmic binding protein-like II"/>
    <property type="match status" value="2"/>
</dbReference>
<dbReference type="InterPro" id="IPR036388">
    <property type="entry name" value="WH-like_DNA-bd_sf"/>
</dbReference>
<dbReference type="PANTHER" id="PTHR30346:SF0">
    <property type="entry name" value="HCA OPERON TRANSCRIPTIONAL ACTIVATOR HCAR"/>
    <property type="match status" value="1"/>
</dbReference>